<dbReference type="AlphaFoldDB" id="A0A143HQY5"/>
<evidence type="ECO:0000313" key="1">
    <source>
        <dbReference type="EMBL" id="AMX03692.1"/>
    </source>
</evidence>
<sequence length="313" mass="35266">MIISASRRTDIPAFYSDWFVNRVHEGFLLTRNPFNAHQIKRVSLKPEDVEVLVFWTRNPSKLMPFLPEMDAQGYRYYFQYTITGYPRTIEKSVPNPHRAIETFIELSQQIGPERVVWRYDPILLSNLLPLDEHKRLFSKIAGALVGKTSRVVISFADFYKKTEKNLKQVDSLIYSDITQQHEQLLDLSAYMAKVAVAHGMEIKSCAEAVDVASAGVPHGKCIDDALIKDVFGLSLDGKKDSGQREECGCIKSIDIGVYNTCLHGCSYCYATFNHDTVIKNQQKHDPSSPFLLGGIEGVDPALLNSDEPQGSLF</sequence>
<evidence type="ECO:0008006" key="3">
    <source>
        <dbReference type="Google" id="ProtNLM"/>
    </source>
</evidence>
<dbReference type="RefSeq" id="WP_067156383.1">
    <property type="nucleotide sequence ID" value="NZ_CP014864.1"/>
</dbReference>
<dbReference type="Proteomes" id="UP000076077">
    <property type="component" value="Chromosome"/>
</dbReference>
<dbReference type="KEGG" id="mthd:A3224_14850"/>
<dbReference type="InterPro" id="IPR014998">
    <property type="entry name" value="DUF1848"/>
</dbReference>
<evidence type="ECO:0000313" key="2">
    <source>
        <dbReference type="Proteomes" id="UP000076077"/>
    </source>
</evidence>
<gene>
    <name evidence="1" type="ORF">A3224_14850</name>
</gene>
<proteinExistence type="predicted"/>
<name>A0A143HQY5_MICTH</name>
<dbReference type="OrthoDB" id="9771212at2"/>
<reference evidence="2" key="1">
    <citation type="submission" date="2016-03" db="EMBL/GenBank/DDBJ databases">
        <authorList>
            <person name="Lee Y.-S."/>
            <person name="Choi Y.-L."/>
        </authorList>
    </citation>
    <scope>NUCLEOTIDE SEQUENCE [LARGE SCALE GENOMIC DNA]</scope>
    <source>
        <strain evidence="2">DAU221</strain>
    </source>
</reference>
<keyword evidence="2" id="KW-1185">Reference proteome</keyword>
<protein>
    <recommendedName>
        <fullName evidence="3">DNA repair photolyase</fullName>
    </recommendedName>
</protein>
<organism evidence="1 2">
    <name type="scientific">Microbulbifer thermotolerans</name>
    <dbReference type="NCBI Taxonomy" id="252514"/>
    <lineage>
        <taxon>Bacteria</taxon>
        <taxon>Pseudomonadati</taxon>
        <taxon>Pseudomonadota</taxon>
        <taxon>Gammaproteobacteria</taxon>
        <taxon>Cellvibrionales</taxon>
        <taxon>Microbulbiferaceae</taxon>
        <taxon>Microbulbifer</taxon>
    </lineage>
</organism>
<dbReference type="EMBL" id="CP014864">
    <property type="protein sequence ID" value="AMX03692.1"/>
    <property type="molecule type" value="Genomic_DNA"/>
</dbReference>
<dbReference type="GeneID" id="76609309"/>
<accession>A0A143HQY5</accession>
<dbReference type="Pfam" id="PF08902">
    <property type="entry name" value="DUF1848"/>
    <property type="match status" value="1"/>
</dbReference>